<organism evidence="6 7">
    <name type="scientific">Chionoecetes opilio</name>
    <name type="common">Atlantic snow crab</name>
    <name type="synonym">Cancer opilio</name>
    <dbReference type="NCBI Taxonomy" id="41210"/>
    <lineage>
        <taxon>Eukaryota</taxon>
        <taxon>Metazoa</taxon>
        <taxon>Ecdysozoa</taxon>
        <taxon>Arthropoda</taxon>
        <taxon>Crustacea</taxon>
        <taxon>Multicrustacea</taxon>
        <taxon>Malacostraca</taxon>
        <taxon>Eumalacostraca</taxon>
        <taxon>Eucarida</taxon>
        <taxon>Decapoda</taxon>
        <taxon>Pleocyemata</taxon>
        <taxon>Brachyura</taxon>
        <taxon>Eubrachyura</taxon>
        <taxon>Majoidea</taxon>
        <taxon>Majidae</taxon>
        <taxon>Chionoecetes</taxon>
    </lineage>
</organism>
<evidence type="ECO:0000256" key="5">
    <source>
        <dbReference type="ARBA" id="ARBA00035367"/>
    </source>
</evidence>
<dbReference type="NCBIfam" id="TIGR01077">
    <property type="entry name" value="L13_A_E"/>
    <property type="match status" value="1"/>
</dbReference>
<keyword evidence="2 6" id="KW-0689">Ribosomal protein</keyword>
<accession>A0A8J5CLN1</accession>
<dbReference type="SUPFAM" id="SSF52161">
    <property type="entry name" value="Ribosomal protein L13"/>
    <property type="match status" value="1"/>
</dbReference>
<comment type="caution">
    <text evidence="6">The sequence shown here is derived from an EMBL/GenBank/DDBJ whole genome shotgun (WGS) entry which is preliminary data.</text>
</comment>
<dbReference type="InterPro" id="IPR005755">
    <property type="entry name" value="Ribosomal_uL13_euk/arc"/>
</dbReference>
<reference evidence="6" key="1">
    <citation type="submission" date="2020-07" db="EMBL/GenBank/DDBJ databases">
        <title>The High-quality genome of the commercially important snow crab, Chionoecetes opilio.</title>
        <authorList>
            <person name="Jeong J.-H."/>
            <person name="Ryu S."/>
        </authorList>
    </citation>
    <scope>NUCLEOTIDE SEQUENCE</scope>
    <source>
        <strain evidence="6">MADBK_172401_WGS</strain>
        <tissue evidence="6">Digestive gland</tissue>
    </source>
</reference>
<dbReference type="OrthoDB" id="1882297at2759"/>
<dbReference type="FunFam" id="3.90.1180.10:FF:000002">
    <property type="entry name" value="60S ribosomal protein L16"/>
    <property type="match status" value="1"/>
</dbReference>
<evidence type="ECO:0000313" key="7">
    <source>
        <dbReference type="Proteomes" id="UP000770661"/>
    </source>
</evidence>
<dbReference type="FunFam" id="6.10.250.3250:FF:000001">
    <property type="entry name" value="60S ribosomal protein L13a"/>
    <property type="match status" value="1"/>
</dbReference>
<sequence>MPGFSAKPILIDGAGHLLGRLAAIVAKTTLSGQRVVVVRCEKINISGSFYRNKLKYLNFLRKRCNVNPKRGPFHHRAPCRIFQRCVRGMLPYKTKRGMEALKRLKSFEGVPPPYDKSARKVVPDALRIMRLKPGRKYCFLGRLSHEVGWKYKSVVATLETRRKLKAAVLYKKRVTDKKLRRQALGKVSKRVEPFTKVMVSYGVEG</sequence>
<protein>
    <recommendedName>
        <fullName evidence="4">Large ribosomal subunit protein uL13</fullName>
    </recommendedName>
    <alternativeName>
        <fullName evidence="5">60S ribosomal protein L13a</fullName>
    </alternativeName>
</protein>
<dbReference type="GO" id="GO:0003735">
    <property type="term" value="F:structural constituent of ribosome"/>
    <property type="evidence" value="ECO:0007669"/>
    <property type="project" value="InterPro"/>
</dbReference>
<name>A0A8J5CLN1_CHIOP</name>
<dbReference type="InterPro" id="IPR005822">
    <property type="entry name" value="Ribosomal_uL13"/>
</dbReference>
<dbReference type="Pfam" id="PF00572">
    <property type="entry name" value="Ribosomal_L13"/>
    <property type="match status" value="1"/>
</dbReference>
<keyword evidence="3" id="KW-0687">Ribonucleoprotein</keyword>
<dbReference type="GO" id="GO:0022625">
    <property type="term" value="C:cytosolic large ribosomal subunit"/>
    <property type="evidence" value="ECO:0007669"/>
    <property type="project" value="TreeGrafter"/>
</dbReference>
<dbReference type="Gene3D" id="6.10.250.3250">
    <property type="match status" value="1"/>
</dbReference>
<dbReference type="Gene3D" id="3.90.1180.10">
    <property type="entry name" value="Ribosomal protein L13"/>
    <property type="match status" value="1"/>
</dbReference>
<evidence type="ECO:0000256" key="1">
    <source>
        <dbReference type="ARBA" id="ARBA00006227"/>
    </source>
</evidence>
<dbReference type="GO" id="GO:0003729">
    <property type="term" value="F:mRNA binding"/>
    <property type="evidence" value="ECO:0007669"/>
    <property type="project" value="TreeGrafter"/>
</dbReference>
<dbReference type="HAMAP" id="MF_01366">
    <property type="entry name" value="Ribosomal_uL13"/>
    <property type="match status" value="1"/>
</dbReference>
<dbReference type="EMBL" id="JACEEZ010020124">
    <property type="protein sequence ID" value="KAG0714964.1"/>
    <property type="molecule type" value="Genomic_DNA"/>
</dbReference>
<dbReference type="PANTHER" id="PTHR11545">
    <property type="entry name" value="RIBOSOMAL PROTEIN L13"/>
    <property type="match status" value="1"/>
</dbReference>
<keyword evidence="7" id="KW-1185">Reference proteome</keyword>
<evidence type="ECO:0000256" key="3">
    <source>
        <dbReference type="ARBA" id="ARBA00023274"/>
    </source>
</evidence>
<gene>
    <name evidence="6" type="primary">RpL13A</name>
    <name evidence="6" type="ORF">GWK47_013053</name>
</gene>
<proteinExistence type="inferred from homology"/>
<dbReference type="GO" id="GO:0006412">
    <property type="term" value="P:translation"/>
    <property type="evidence" value="ECO:0007669"/>
    <property type="project" value="InterPro"/>
</dbReference>
<dbReference type="InterPro" id="IPR036899">
    <property type="entry name" value="Ribosomal_uL13_sf"/>
</dbReference>
<dbReference type="PANTHER" id="PTHR11545:SF3">
    <property type="entry name" value="LARGE RIBOSOMAL SUBUNIT PROTEIN UL13"/>
    <property type="match status" value="1"/>
</dbReference>
<dbReference type="CDD" id="cd00392">
    <property type="entry name" value="Ribosomal_L13"/>
    <property type="match status" value="1"/>
</dbReference>
<dbReference type="AlphaFoldDB" id="A0A8J5CLN1"/>
<dbReference type="GO" id="GO:0017148">
    <property type="term" value="P:negative regulation of translation"/>
    <property type="evidence" value="ECO:0007669"/>
    <property type="project" value="TreeGrafter"/>
</dbReference>
<comment type="similarity">
    <text evidence="1">Belongs to the universal ribosomal protein uL13 family.</text>
</comment>
<dbReference type="Proteomes" id="UP000770661">
    <property type="component" value="Unassembled WGS sequence"/>
</dbReference>
<evidence type="ECO:0000256" key="2">
    <source>
        <dbReference type="ARBA" id="ARBA00022980"/>
    </source>
</evidence>
<evidence type="ECO:0000256" key="4">
    <source>
        <dbReference type="ARBA" id="ARBA00035201"/>
    </source>
</evidence>
<evidence type="ECO:0000313" key="6">
    <source>
        <dbReference type="EMBL" id="KAG0714964.1"/>
    </source>
</evidence>